<accession>A0ABQ0SU86</accession>
<dbReference type="InterPro" id="IPR010559">
    <property type="entry name" value="Sig_transdc_His_kin_internal"/>
</dbReference>
<proteinExistence type="predicted"/>
<organism evidence="7 8">
    <name type="scientific">Brevibacillus agri</name>
    <dbReference type="NCBI Taxonomy" id="51101"/>
    <lineage>
        <taxon>Bacteria</taxon>
        <taxon>Bacillati</taxon>
        <taxon>Bacillota</taxon>
        <taxon>Bacilli</taxon>
        <taxon>Bacillales</taxon>
        <taxon>Paenibacillaceae</taxon>
        <taxon>Brevibacillus</taxon>
    </lineage>
</organism>
<reference evidence="7 8" key="1">
    <citation type="submission" date="2019-06" db="EMBL/GenBank/DDBJ databases">
        <title>Whole genome shotgun sequence of Brevibacillus agri NBRC 15538.</title>
        <authorList>
            <person name="Hosoyama A."/>
            <person name="Uohara A."/>
            <person name="Ohji S."/>
            <person name="Ichikawa N."/>
        </authorList>
    </citation>
    <scope>NUCLEOTIDE SEQUENCE [LARGE SCALE GENOMIC DNA]</scope>
    <source>
        <strain evidence="7 8">NBRC 15538</strain>
    </source>
</reference>
<evidence type="ECO:0000256" key="4">
    <source>
        <dbReference type="ARBA" id="ARBA00022840"/>
    </source>
</evidence>
<dbReference type="Pfam" id="PF06580">
    <property type="entry name" value="His_kinase"/>
    <property type="match status" value="1"/>
</dbReference>
<protein>
    <recommendedName>
        <fullName evidence="6">Histidine kinase domain-containing protein</fullName>
    </recommendedName>
</protein>
<keyword evidence="8" id="KW-1185">Reference proteome</keyword>
<keyword evidence="3" id="KW-0418">Kinase</keyword>
<keyword evidence="1" id="KW-0808">Transferase</keyword>
<keyword evidence="4" id="KW-0067">ATP-binding</keyword>
<evidence type="ECO:0000256" key="5">
    <source>
        <dbReference type="ARBA" id="ARBA00023012"/>
    </source>
</evidence>
<name>A0ABQ0SU86_9BACL</name>
<dbReference type="EMBL" id="BJOD01000040">
    <property type="protein sequence ID" value="GED27361.1"/>
    <property type="molecule type" value="Genomic_DNA"/>
</dbReference>
<dbReference type="PROSITE" id="PS50109">
    <property type="entry name" value="HIS_KIN"/>
    <property type="match status" value="1"/>
</dbReference>
<evidence type="ECO:0000256" key="1">
    <source>
        <dbReference type="ARBA" id="ARBA00022679"/>
    </source>
</evidence>
<dbReference type="SMART" id="SM00387">
    <property type="entry name" value="HATPase_c"/>
    <property type="match status" value="1"/>
</dbReference>
<evidence type="ECO:0000313" key="8">
    <source>
        <dbReference type="Proteomes" id="UP000317180"/>
    </source>
</evidence>
<evidence type="ECO:0000256" key="2">
    <source>
        <dbReference type="ARBA" id="ARBA00022741"/>
    </source>
</evidence>
<dbReference type="InterPro" id="IPR003594">
    <property type="entry name" value="HATPase_dom"/>
</dbReference>
<keyword evidence="2" id="KW-0547">Nucleotide-binding</keyword>
<dbReference type="Gene3D" id="3.30.565.10">
    <property type="entry name" value="Histidine kinase-like ATPase, C-terminal domain"/>
    <property type="match status" value="1"/>
</dbReference>
<dbReference type="Proteomes" id="UP000317180">
    <property type="component" value="Unassembled WGS sequence"/>
</dbReference>
<dbReference type="InterPro" id="IPR005467">
    <property type="entry name" value="His_kinase_dom"/>
</dbReference>
<keyword evidence="5" id="KW-0902">Two-component regulatory system</keyword>
<gene>
    <name evidence="7" type="ORF">BAG01nite_34630</name>
</gene>
<dbReference type="SUPFAM" id="SSF55874">
    <property type="entry name" value="ATPase domain of HSP90 chaperone/DNA topoisomerase II/histidine kinase"/>
    <property type="match status" value="1"/>
</dbReference>
<evidence type="ECO:0000256" key="3">
    <source>
        <dbReference type="ARBA" id="ARBA00022777"/>
    </source>
</evidence>
<dbReference type="PANTHER" id="PTHR34220:SF7">
    <property type="entry name" value="SENSOR HISTIDINE KINASE YPDA"/>
    <property type="match status" value="1"/>
</dbReference>
<feature type="domain" description="Histidine kinase" evidence="6">
    <location>
        <begin position="65"/>
        <end position="162"/>
    </location>
</feature>
<evidence type="ECO:0000313" key="7">
    <source>
        <dbReference type="EMBL" id="GED27361.1"/>
    </source>
</evidence>
<dbReference type="Pfam" id="PF02518">
    <property type="entry name" value="HATPase_c"/>
    <property type="match status" value="1"/>
</dbReference>
<dbReference type="InterPro" id="IPR050640">
    <property type="entry name" value="Bact_2-comp_sensor_kinase"/>
</dbReference>
<sequence>MLEQFSHFLRSKFKFQNMDDLVSIEDELSLVRSYLYIEQVRFTDRLQVMWEIADCHGVKVPFLTIQPLVENAIRHGIMKRTRGGTIFIRIAVHETHAEITVEDDGIGMDDKQLQRILERTAEGKSGVGLINTDRRLIRHFGTGLEIESRPDKGTKVTFRVRK</sequence>
<comment type="caution">
    <text evidence="7">The sequence shown here is derived from an EMBL/GenBank/DDBJ whole genome shotgun (WGS) entry which is preliminary data.</text>
</comment>
<evidence type="ECO:0000259" key="6">
    <source>
        <dbReference type="PROSITE" id="PS50109"/>
    </source>
</evidence>
<dbReference type="PANTHER" id="PTHR34220">
    <property type="entry name" value="SENSOR HISTIDINE KINASE YPDA"/>
    <property type="match status" value="1"/>
</dbReference>
<dbReference type="InterPro" id="IPR036890">
    <property type="entry name" value="HATPase_C_sf"/>
</dbReference>